<dbReference type="InterPro" id="IPR027417">
    <property type="entry name" value="P-loop_NTPase"/>
</dbReference>
<dbReference type="GO" id="GO:0006508">
    <property type="term" value="P:proteolysis"/>
    <property type="evidence" value="ECO:0007669"/>
    <property type="project" value="UniProtKB-KW"/>
</dbReference>
<feature type="domain" description="AAA+ ATPase" evidence="14">
    <location>
        <begin position="382"/>
        <end position="514"/>
    </location>
</feature>
<feature type="domain" description="AAA+ ATPase" evidence="14">
    <location>
        <begin position="595"/>
        <end position="756"/>
    </location>
</feature>
<dbReference type="SUPFAM" id="SSF50494">
    <property type="entry name" value="Trypsin-like serine proteases"/>
    <property type="match status" value="1"/>
</dbReference>
<feature type="compositionally biased region" description="Low complexity" evidence="13">
    <location>
        <begin position="1914"/>
        <end position="1928"/>
    </location>
</feature>
<feature type="compositionally biased region" description="Polar residues" evidence="13">
    <location>
        <begin position="1936"/>
        <end position="1964"/>
    </location>
</feature>
<dbReference type="InterPro" id="IPR003593">
    <property type="entry name" value="AAA+_ATPase"/>
</dbReference>
<accession>A0A8K1N3M6</accession>
<dbReference type="Gene3D" id="6.10.250.3230">
    <property type="match status" value="1"/>
</dbReference>
<keyword evidence="10" id="KW-0067">ATP-binding</keyword>
<dbReference type="InterPro" id="IPR001205">
    <property type="entry name" value="RNA-dir_pol_C"/>
</dbReference>
<keyword evidence="7" id="KW-0547">Nucleotide-binding</keyword>
<dbReference type="GO" id="GO:0005524">
    <property type="term" value="F:ATP binding"/>
    <property type="evidence" value="ECO:0007669"/>
    <property type="project" value="UniProtKB-KW"/>
</dbReference>
<feature type="region of interest" description="Disordered" evidence="13">
    <location>
        <begin position="2039"/>
        <end position="2101"/>
    </location>
</feature>
<evidence type="ECO:0000256" key="7">
    <source>
        <dbReference type="ARBA" id="ARBA00022741"/>
    </source>
</evidence>
<feature type="region of interest" description="Disordered" evidence="13">
    <location>
        <begin position="1776"/>
        <end position="1805"/>
    </location>
</feature>
<organism evidence="15">
    <name type="scientific">Caliciviridae sp</name>
    <dbReference type="NCBI Taxonomy" id="1916234"/>
    <lineage>
        <taxon>Viruses</taxon>
        <taxon>Riboviria</taxon>
        <taxon>Orthornavirae</taxon>
        <taxon>Pisuviricota</taxon>
        <taxon>Pisoniviricetes</taxon>
        <taxon>Picornavirales</taxon>
        <taxon>Caliciviridae</taxon>
    </lineage>
</organism>
<feature type="region of interest" description="Disordered" evidence="13">
    <location>
        <begin position="1914"/>
        <end position="1974"/>
    </location>
</feature>
<feature type="compositionally biased region" description="Polar residues" evidence="13">
    <location>
        <begin position="2091"/>
        <end position="2101"/>
    </location>
</feature>
<dbReference type="SUPFAM" id="SSF56672">
    <property type="entry name" value="DNA/RNA polymerases"/>
    <property type="match status" value="1"/>
</dbReference>
<dbReference type="GO" id="GO:0017111">
    <property type="term" value="F:ribonucleoside triphosphate phosphatase activity"/>
    <property type="evidence" value="ECO:0007669"/>
    <property type="project" value="UniProtKB-EC"/>
</dbReference>
<dbReference type="Gene3D" id="3.40.50.300">
    <property type="entry name" value="P-loop containing nucleotide triphosphate hydrolases"/>
    <property type="match status" value="2"/>
</dbReference>
<dbReference type="Pfam" id="PF05416">
    <property type="entry name" value="Peptidase_C37"/>
    <property type="match status" value="1"/>
</dbReference>
<feature type="compositionally biased region" description="Polar residues" evidence="13">
    <location>
        <begin position="1828"/>
        <end position="1852"/>
    </location>
</feature>
<evidence type="ECO:0000256" key="9">
    <source>
        <dbReference type="ARBA" id="ARBA00022807"/>
    </source>
</evidence>
<feature type="compositionally biased region" description="Pro residues" evidence="13">
    <location>
        <begin position="69"/>
        <end position="83"/>
    </location>
</feature>
<evidence type="ECO:0000259" key="14">
    <source>
        <dbReference type="SMART" id="SM00382"/>
    </source>
</evidence>
<dbReference type="InterPro" id="IPR009003">
    <property type="entry name" value="Peptidase_S1_PA"/>
</dbReference>
<keyword evidence="11" id="KW-0693">Viral RNA replication</keyword>
<keyword evidence="4" id="KW-0645">Protease</keyword>
<evidence type="ECO:0000256" key="5">
    <source>
        <dbReference type="ARBA" id="ARBA00022679"/>
    </source>
</evidence>
<dbReference type="SUPFAM" id="SSF52540">
    <property type="entry name" value="P-loop containing nucleoside triphosphate hydrolases"/>
    <property type="match status" value="2"/>
</dbReference>
<dbReference type="InterPro" id="IPR001665">
    <property type="entry name" value="Norovirus_pept_C37"/>
</dbReference>
<proteinExistence type="predicted"/>
<dbReference type="GO" id="GO:0043657">
    <property type="term" value="C:host cell"/>
    <property type="evidence" value="ECO:0007669"/>
    <property type="project" value="UniProtKB-SubCell"/>
</dbReference>
<dbReference type="Pfam" id="PF00910">
    <property type="entry name" value="RNA_helicase"/>
    <property type="match status" value="1"/>
</dbReference>
<evidence type="ECO:0000256" key="4">
    <source>
        <dbReference type="ARBA" id="ARBA00022670"/>
    </source>
</evidence>
<keyword evidence="2" id="KW-0696">RNA-directed RNA polymerase</keyword>
<sequence length="2101" mass="228911">MPIPRRIRRLVFHYYFHIYHAGYVPHGTIFHNWVPPRRRCPVDFLLQAGDSAETGGSRSISFIIPPGTPMPPGFTPNPPPAPQPAASAASNCTDSTAPVDLNGVDRPLDQVMASIQRAVTAPGDYSFSPGLISLFYALKDHITGSGVIEFLLTHTIDDIIAAIRPLNLINIIKDLTPTASSLAHVITLICELYGQLWNTNIVQFVLNSLECICSTIAEFFSGKWRLQSLTDWAPALLALVFSLLLFCWQGAGTAAAYFFGFAGAVSAGANLYKNFSTLISAFAQLFQKPILDKITPAIGPIEERVELLGDIISRHSAAMLADPVAMDWTRKTIDWVIEDLTQVEARSGKGLQYDRCKIALTTALQLKQTFNALAASLGRRIRPVVVMLAGPPGIGKTTLAHHIAKHLSGQIGDGTVGVWNNQVDHYDSYSAPTAIVWEDFGKSDITKDLVDLQNLADTAPLTLNCDRIEKKGTLFVSRVVVITTNMDAPVPPDYVNAAACLRRIDFLVDAVSPTITNHITNNPGKPIPKALYQLDYSHILMSRRGYLVYNKDGTTLQGGKAHPTYITLNDLLQFSAQQAKTYAADFSLQAGELNTTKSIIFVGPPGCGKTQLARTLADKYPHIRLMDDVTYAADRWVPFKNAVKAVESGGPLILATANSQPFKDQVDKDGELGKALMRKLDVYEFSFARKNWLERCTVKDINSDATWSKSVSVTPPLDTVHQKLAIGTSKGAIPKFNCVLGEAKKADFRIEIPASVPAISRVVAKINSLPNDVALDLTPLLTFLPSVSQHSSLFTAASAINNKQYTARSRQVIHLHQAVSGLTLQLELGTLSAPLMHASVITSVARPIDERTRSAAQQYMEQITGDFEAFRSAVKVYSDFVSTGLARAIINVANAIVMYFLVKNSLSNMFPSTELQGKSGRGQWHNLRNVTLSDEDYDDYKFAKAEGLVDDIQDYLEWRAASDRAFEESIAQYRKQERDEARKDYTQTRAIKWLEWKEKTAARKERQEQRRMAEDQASANPRARIYTTKDLGFADYTPKGPAWADDTGTIDYGAVINWEAQAPFINSVSENIVTLTKGTSTAGYGLIIKSGFMLCNRHVVELGVFARGHPLTGLRATAHDGTDVVLIHAPFLQGKDITKLILESHFPRRATDVVLYLPRTSNFLFYKSAGTSNLMVQNVPLIGTKLRAVASGSLMSSTGGTIPGDCGSIYLVLHQGALKIFALHSAASPNGKESFASTIPTLSKLGLEGGSATYDGFPIIARVPVHPQVEATHFHRSYASALLPPDTDTHAPAVIGVSDTRIPHPPSNHKLMMAQLKKYAQPRTAPPDHAEVAAAFSTWLRSRVGSNHGMWDYRSAFLSLDPTTSCGFPIYGPKTKHLDSDGLPASGTELHTNCTATYSAFMHCKVRPPVYTAALKDELVPIEKVYDREKLKKRLLWGAPADFSLICAAAFGPSLLALKSTHNEHPVKPGICCLSSEWHMLAMKHREMGLSMDMDFSSWDSSVSRDVVRSAAHVLADLAGTPQAHVVADAISAPSALVVGDVVLEVAEGLPSGVPATAQINSIAHTIYLLCAIRQLARGRGLPPPSVSEIMQNTEIATYGDDGLYTFSPHFQLFISPESLAAVFTSWGLRPTPASKTGQYKYTIVDEMTFLKRGFSPIFGQYVGPLEPSSLYRQLHWVKGANTKDPHTTIQPHDQRDIQLMAAILEASLHGEEFFNEFQGYVEIVCNSEGIEFDPIDWRSAFHMLVNRDSYAKSVLDYYQPAHEQDDEFVVRQPCLTATHNPTPPTSSPGGAHNPHSSPPRGWFQQEPAVAPLSHSLLARRSRLMLSPDSQGASMCSTQPSTSSLCSVQIPPSLSPPTLGKEHSSGQPQSAPLLTHLQAISHACTTLGQGILRSKSLLQPRRCSLASLSSSSSHLASQPKQLQSQQSLHTPMPLSMSVTQNPQTSHYQTSGISSSTLERIQSTHRPLPSLSSTLSEPLKGNFLELPEGFLPDPSQASPFHFLSPPVPQSVTSLLTGSNSLSQGLATCSQALESLVELIHSPSSPSDTRPSHSLGAQSAPMAPTGVGMMVLPPKASSSGSQTQPRRRAAKLRSSTKMGRTGT</sequence>
<evidence type="ECO:0000256" key="13">
    <source>
        <dbReference type="SAM" id="MobiDB-lite"/>
    </source>
</evidence>
<dbReference type="Gene3D" id="3.30.70.270">
    <property type="match status" value="1"/>
</dbReference>
<reference evidence="15" key="1">
    <citation type="submission" date="2021-06" db="EMBL/GenBank/DDBJ databases">
        <title>Viral sequences from lizard feces in the Qinghai-Tibetan Plateau, China.</title>
        <authorList>
            <person name="Lu J."/>
            <person name="Shen Q."/>
            <person name="Zhang W."/>
        </authorList>
    </citation>
    <scope>NUCLEOTIDE SEQUENCE</scope>
    <source>
        <strain evidence="15">4PT-RDRP-3</strain>
    </source>
</reference>
<feature type="region of interest" description="Disordered" evidence="13">
    <location>
        <begin position="69"/>
        <end position="92"/>
    </location>
</feature>
<dbReference type="GO" id="GO:0003968">
    <property type="term" value="F:RNA-directed RNA polymerase activity"/>
    <property type="evidence" value="ECO:0007669"/>
    <property type="project" value="UniProtKB-KW"/>
</dbReference>
<keyword evidence="8" id="KW-0378">Hydrolase</keyword>
<dbReference type="GO" id="GO:0004197">
    <property type="term" value="F:cysteine-type endopeptidase activity"/>
    <property type="evidence" value="ECO:0007669"/>
    <property type="project" value="InterPro"/>
</dbReference>
<keyword evidence="5" id="KW-0808">Transferase</keyword>
<evidence type="ECO:0000256" key="1">
    <source>
        <dbReference type="ARBA" id="ARBA00020107"/>
    </source>
</evidence>
<dbReference type="InterPro" id="IPR000605">
    <property type="entry name" value="Helicase_SF3_ssDNA/RNA_vir"/>
</dbReference>
<dbReference type="InterPro" id="IPR004004">
    <property type="entry name" value="Helic/Pol/Pept_Calicivir-typ"/>
</dbReference>
<evidence type="ECO:0000256" key="11">
    <source>
        <dbReference type="ARBA" id="ARBA00022953"/>
    </source>
</evidence>
<dbReference type="EMBL" id="MZ375154">
    <property type="protein sequence ID" value="UCS96335.1"/>
    <property type="molecule type" value="Genomic_RNA"/>
</dbReference>
<evidence type="ECO:0000256" key="2">
    <source>
        <dbReference type="ARBA" id="ARBA00022484"/>
    </source>
</evidence>
<dbReference type="InterPro" id="IPR043502">
    <property type="entry name" value="DNA/RNA_pol_sf"/>
</dbReference>
<evidence type="ECO:0000256" key="6">
    <source>
        <dbReference type="ARBA" id="ARBA00022695"/>
    </source>
</evidence>
<dbReference type="GO" id="GO:0006351">
    <property type="term" value="P:DNA-templated transcription"/>
    <property type="evidence" value="ECO:0007669"/>
    <property type="project" value="InterPro"/>
</dbReference>
<evidence type="ECO:0000256" key="8">
    <source>
        <dbReference type="ARBA" id="ARBA00022801"/>
    </source>
</evidence>
<protein>
    <recommendedName>
        <fullName evidence="1">Genome polyprotein</fullName>
    </recommendedName>
</protein>
<dbReference type="GO" id="GO:0003724">
    <property type="term" value="F:RNA helicase activity"/>
    <property type="evidence" value="ECO:0007669"/>
    <property type="project" value="InterPro"/>
</dbReference>
<keyword evidence="9" id="KW-0788">Thiol protease</keyword>
<comment type="catalytic activity">
    <reaction evidence="12">
        <text>a ribonucleoside 5'-triphosphate + H2O = a ribonucleoside 5'-diphosphate + phosphate + H(+)</text>
        <dbReference type="Rhea" id="RHEA:23680"/>
        <dbReference type="ChEBI" id="CHEBI:15377"/>
        <dbReference type="ChEBI" id="CHEBI:15378"/>
        <dbReference type="ChEBI" id="CHEBI:43474"/>
        <dbReference type="ChEBI" id="CHEBI:57930"/>
        <dbReference type="ChEBI" id="CHEBI:61557"/>
        <dbReference type="EC" id="3.6.1.15"/>
    </reaction>
</comment>
<evidence type="ECO:0000313" key="15">
    <source>
        <dbReference type="EMBL" id="UCS96335.1"/>
    </source>
</evidence>
<dbReference type="Gene3D" id="1.20.960.20">
    <property type="match status" value="1"/>
</dbReference>
<evidence type="ECO:0000256" key="10">
    <source>
        <dbReference type="ARBA" id="ARBA00022840"/>
    </source>
</evidence>
<evidence type="ECO:0000256" key="12">
    <source>
        <dbReference type="ARBA" id="ARBA00047631"/>
    </source>
</evidence>
<dbReference type="GO" id="GO:0003723">
    <property type="term" value="F:RNA binding"/>
    <property type="evidence" value="ECO:0007669"/>
    <property type="project" value="InterPro"/>
</dbReference>
<keyword evidence="6" id="KW-0548">Nucleotidyltransferase</keyword>
<dbReference type="Pfam" id="PF00680">
    <property type="entry name" value="RdRP_1"/>
    <property type="match status" value="1"/>
</dbReference>
<keyword evidence="3" id="KW-0191">Covalent protein-RNA linkage</keyword>
<dbReference type="PRINTS" id="PR00918">
    <property type="entry name" value="CALICVIRUSNS"/>
</dbReference>
<evidence type="ECO:0000256" key="3">
    <source>
        <dbReference type="ARBA" id="ARBA00022520"/>
    </source>
</evidence>
<feature type="region of interest" description="Disordered" evidence="13">
    <location>
        <begin position="1828"/>
        <end position="1869"/>
    </location>
</feature>
<dbReference type="SMART" id="SM00382">
    <property type="entry name" value="AAA"/>
    <property type="match status" value="2"/>
</dbReference>
<dbReference type="InterPro" id="IPR043128">
    <property type="entry name" value="Rev_trsase/Diguanyl_cyclase"/>
</dbReference>
<name>A0A8K1N3M6_9CALI</name>